<keyword evidence="2" id="KW-1185">Reference proteome</keyword>
<dbReference type="EMBL" id="KV005658">
    <property type="protein sequence ID" value="KZV33862.1"/>
    <property type="molecule type" value="Genomic_DNA"/>
</dbReference>
<gene>
    <name evidence="1" type="ORF">F511_29849</name>
</gene>
<evidence type="ECO:0000313" key="2">
    <source>
        <dbReference type="Proteomes" id="UP000250235"/>
    </source>
</evidence>
<dbReference type="Proteomes" id="UP000250235">
    <property type="component" value="Unassembled WGS sequence"/>
</dbReference>
<keyword evidence="1" id="KW-0418">Kinase</keyword>
<keyword evidence="1" id="KW-0808">Transferase</keyword>
<reference evidence="1 2" key="1">
    <citation type="journal article" date="2015" name="Proc. Natl. Acad. Sci. U.S.A.">
        <title>The resurrection genome of Boea hygrometrica: A blueprint for survival of dehydration.</title>
        <authorList>
            <person name="Xiao L."/>
            <person name="Yang G."/>
            <person name="Zhang L."/>
            <person name="Yang X."/>
            <person name="Zhao S."/>
            <person name="Ji Z."/>
            <person name="Zhou Q."/>
            <person name="Hu M."/>
            <person name="Wang Y."/>
            <person name="Chen M."/>
            <person name="Xu Y."/>
            <person name="Jin H."/>
            <person name="Xiao X."/>
            <person name="Hu G."/>
            <person name="Bao F."/>
            <person name="Hu Y."/>
            <person name="Wan P."/>
            <person name="Li L."/>
            <person name="Deng X."/>
            <person name="Kuang T."/>
            <person name="Xiang C."/>
            <person name="Zhu J.K."/>
            <person name="Oliver M.J."/>
            <person name="He Y."/>
        </authorList>
    </citation>
    <scope>NUCLEOTIDE SEQUENCE [LARGE SCALE GENOMIC DNA]</scope>
    <source>
        <strain evidence="2">cv. XS01</strain>
    </source>
</reference>
<sequence>MLRVDGAWIVEPCADRWVKIPRQTISCELHRQRQYDDTLPSRMHRMPIETANLLKYRQQLNVIEKEGEGRRDC</sequence>
<accession>A0A2Z7BHK9</accession>
<evidence type="ECO:0000313" key="1">
    <source>
        <dbReference type="EMBL" id="KZV33862.1"/>
    </source>
</evidence>
<proteinExistence type="predicted"/>
<organism evidence="1 2">
    <name type="scientific">Dorcoceras hygrometricum</name>
    <dbReference type="NCBI Taxonomy" id="472368"/>
    <lineage>
        <taxon>Eukaryota</taxon>
        <taxon>Viridiplantae</taxon>
        <taxon>Streptophyta</taxon>
        <taxon>Embryophyta</taxon>
        <taxon>Tracheophyta</taxon>
        <taxon>Spermatophyta</taxon>
        <taxon>Magnoliopsida</taxon>
        <taxon>eudicotyledons</taxon>
        <taxon>Gunneridae</taxon>
        <taxon>Pentapetalae</taxon>
        <taxon>asterids</taxon>
        <taxon>lamiids</taxon>
        <taxon>Lamiales</taxon>
        <taxon>Gesneriaceae</taxon>
        <taxon>Didymocarpoideae</taxon>
        <taxon>Trichosporeae</taxon>
        <taxon>Loxocarpinae</taxon>
        <taxon>Dorcoceras</taxon>
    </lineage>
</organism>
<dbReference type="AlphaFoldDB" id="A0A2Z7BHK9"/>
<name>A0A2Z7BHK9_9LAMI</name>
<dbReference type="GO" id="GO:0016301">
    <property type="term" value="F:kinase activity"/>
    <property type="evidence" value="ECO:0007669"/>
    <property type="project" value="UniProtKB-KW"/>
</dbReference>
<protein>
    <submittedName>
        <fullName evidence="1">Putative serine/threonine-protein kinase-like</fullName>
    </submittedName>
</protein>